<dbReference type="SUPFAM" id="SSF54593">
    <property type="entry name" value="Glyoxalase/Bleomycin resistance protein/Dihydroxybiphenyl dioxygenase"/>
    <property type="match status" value="1"/>
</dbReference>
<dbReference type="InterPro" id="IPR029068">
    <property type="entry name" value="Glyas_Bleomycin-R_OHBP_Dase"/>
</dbReference>
<dbReference type="OrthoDB" id="9813630at2"/>
<dbReference type="Gene3D" id="3.10.180.10">
    <property type="entry name" value="2,3-Dihydroxybiphenyl 1,2-Dioxygenase, domain 1"/>
    <property type="match status" value="1"/>
</dbReference>
<dbReference type="Pfam" id="PF00903">
    <property type="entry name" value="Glyoxalase"/>
    <property type="match status" value="1"/>
</dbReference>
<comment type="caution">
    <text evidence="2">The sequence shown here is derived from an EMBL/GenBank/DDBJ whole genome shotgun (WGS) entry which is preliminary data.</text>
</comment>
<dbReference type="PROSITE" id="PS51819">
    <property type="entry name" value="VOC"/>
    <property type="match status" value="1"/>
</dbReference>
<dbReference type="PANTHER" id="PTHR39175">
    <property type="entry name" value="FAMILY PROTEIN, PUTATIVE (AFU_ORTHOLOGUE AFUA_3G15060)-RELATED"/>
    <property type="match status" value="1"/>
</dbReference>
<keyword evidence="3" id="KW-1185">Reference proteome</keyword>
<gene>
    <name evidence="2" type="ORF">DUE52_07275</name>
</gene>
<evidence type="ECO:0000259" key="1">
    <source>
        <dbReference type="PROSITE" id="PS51819"/>
    </source>
</evidence>
<dbReference type="AlphaFoldDB" id="A0A368JRA4"/>
<name>A0A368JRA4_9BACT</name>
<evidence type="ECO:0000313" key="3">
    <source>
        <dbReference type="Proteomes" id="UP000253383"/>
    </source>
</evidence>
<organism evidence="2 3">
    <name type="scientific">Larkinella punicea</name>
    <dbReference type="NCBI Taxonomy" id="2315727"/>
    <lineage>
        <taxon>Bacteria</taxon>
        <taxon>Pseudomonadati</taxon>
        <taxon>Bacteroidota</taxon>
        <taxon>Cytophagia</taxon>
        <taxon>Cytophagales</taxon>
        <taxon>Spirosomataceae</taxon>
        <taxon>Larkinella</taxon>
    </lineage>
</organism>
<feature type="domain" description="VOC" evidence="1">
    <location>
        <begin position="6"/>
        <end position="116"/>
    </location>
</feature>
<dbReference type="InterPro" id="IPR004360">
    <property type="entry name" value="Glyas_Fos-R_dOase_dom"/>
</dbReference>
<protein>
    <submittedName>
        <fullName evidence="2">Phage portal protein</fullName>
    </submittedName>
</protein>
<accession>A0A368JRA4</accession>
<reference evidence="2 3" key="1">
    <citation type="submission" date="2018-07" db="EMBL/GenBank/DDBJ databases">
        <title>Genome analysis of Larkinella rosea.</title>
        <authorList>
            <person name="Zhou Z."/>
            <person name="Wang G."/>
        </authorList>
    </citation>
    <scope>NUCLEOTIDE SEQUENCE [LARGE SCALE GENOMIC DNA]</scope>
    <source>
        <strain evidence="3">zzj9</strain>
    </source>
</reference>
<dbReference type="InterPro" id="IPR037523">
    <property type="entry name" value="VOC_core"/>
</dbReference>
<proteinExistence type="predicted"/>
<evidence type="ECO:0000313" key="2">
    <source>
        <dbReference type="EMBL" id="RCR70158.1"/>
    </source>
</evidence>
<dbReference type="PANTHER" id="PTHR39175:SF1">
    <property type="entry name" value="FAMILY PROTEIN, PUTATIVE (AFU_ORTHOLOGUE AFUA_3G15060)-RELATED"/>
    <property type="match status" value="1"/>
</dbReference>
<dbReference type="EMBL" id="QOWE01000005">
    <property type="protein sequence ID" value="RCR70158.1"/>
    <property type="molecule type" value="Genomic_DNA"/>
</dbReference>
<dbReference type="RefSeq" id="WP_114405324.1">
    <property type="nucleotide sequence ID" value="NZ_QOWE01000005.1"/>
</dbReference>
<dbReference type="Proteomes" id="UP000253383">
    <property type="component" value="Unassembled WGS sequence"/>
</dbReference>
<sequence>MIHFKRLDHILISIPEGKKEEARTFYGDVLGLKEVPGEHPGGALWFSIAGIELHFREETAGPYSKRHPAFEIANLDEAKQQLENHGIGITYSSEIDGRQRFFFHDPFDNRIELLQFAE</sequence>